<dbReference type="SUPFAM" id="SSF53098">
    <property type="entry name" value="Ribonuclease H-like"/>
    <property type="match status" value="1"/>
</dbReference>
<dbReference type="InterPro" id="IPR036397">
    <property type="entry name" value="RNaseH_sf"/>
</dbReference>
<name>A0A9D4Y2H7_PEA</name>
<dbReference type="GO" id="GO:0003676">
    <property type="term" value="F:nucleic acid binding"/>
    <property type="evidence" value="ECO:0007669"/>
    <property type="project" value="InterPro"/>
</dbReference>
<reference evidence="2 3" key="1">
    <citation type="journal article" date="2022" name="Nat. Genet.">
        <title>Improved pea reference genome and pan-genome highlight genomic features and evolutionary characteristics.</title>
        <authorList>
            <person name="Yang T."/>
            <person name="Liu R."/>
            <person name="Luo Y."/>
            <person name="Hu S."/>
            <person name="Wang D."/>
            <person name="Wang C."/>
            <person name="Pandey M.K."/>
            <person name="Ge S."/>
            <person name="Xu Q."/>
            <person name="Li N."/>
            <person name="Li G."/>
            <person name="Huang Y."/>
            <person name="Saxena R.K."/>
            <person name="Ji Y."/>
            <person name="Li M."/>
            <person name="Yan X."/>
            <person name="He Y."/>
            <person name="Liu Y."/>
            <person name="Wang X."/>
            <person name="Xiang C."/>
            <person name="Varshney R.K."/>
            <person name="Ding H."/>
            <person name="Gao S."/>
            <person name="Zong X."/>
        </authorList>
    </citation>
    <scope>NUCLEOTIDE SEQUENCE [LARGE SCALE GENOMIC DNA]</scope>
    <source>
        <strain evidence="2 3">cv. Zhongwan 6</strain>
    </source>
</reference>
<evidence type="ECO:0000259" key="1">
    <source>
        <dbReference type="PROSITE" id="PS50994"/>
    </source>
</evidence>
<dbReference type="PROSITE" id="PS50994">
    <property type="entry name" value="INTEGRASE"/>
    <property type="match status" value="1"/>
</dbReference>
<dbReference type="Gene3D" id="3.10.10.10">
    <property type="entry name" value="HIV Type 1 Reverse Transcriptase, subunit A, domain 1"/>
    <property type="match status" value="1"/>
</dbReference>
<protein>
    <recommendedName>
        <fullName evidence="1">Integrase catalytic domain-containing protein</fullName>
    </recommendedName>
</protein>
<dbReference type="InterPro" id="IPR001584">
    <property type="entry name" value="Integrase_cat-core"/>
</dbReference>
<dbReference type="PANTHER" id="PTHR37984:SF5">
    <property type="entry name" value="PROTEIN NYNRIN-LIKE"/>
    <property type="match status" value="1"/>
</dbReference>
<gene>
    <name evidence="2" type="ORF">KIW84_035002</name>
</gene>
<comment type="caution">
    <text evidence="2">The sequence shown here is derived from an EMBL/GenBank/DDBJ whole genome shotgun (WGS) entry which is preliminary data.</text>
</comment>
<evidence type="ECO:0000313" key="3">
    <source>
        <dbReference type="Proteomes" id="UP001058974"/>
    </source>
</evidence>
<dbReference type="Gramene" id="Psat03G0500200-T1">
    <property type="protein sequence ID" value="KAI5430623.1"/>
    <property type="gene ID" value="KIW84_035002"/>
</dbReference>
<dbReference type="GO" id="GO:0015074">
    <property type="term" value="P:DNA integration"/>
    <property type="evidence" value="ECO:0007669"/>
    <property type="project" value="InterPro"/>
</dbReference>
<organism evidence="2 3">
    <name type="scientific">Pisum sativum</name>
    <name type="common">Garden pea</name>
    <name type="synonym">Lathyrus oleraceus</name>
    <dbReference type="NCBI Taxonomy" id="3888"/>
    <lineage>
        <taxon>Eukaryota</taxon>
        <taxon>Viridiplantae</taxon>
        <taxon>Streptophyta</taxon>
        <taxon>Embryophyta</taxon>
        <taxon>Tracheophyta</taxon>
        <taxon>Spermatophyta</taxon>
        <taxon>Magnoliopsida</taxon>
        <taxon>eudicotyledons</taxon>
        <taxon>Gunneridae</taxon>
        <taxon>Pentapetalae</taxon>
        <taxon>rosids</taxon>
        <taxon>fabids</taxon>
        <taxon>Fabales</taxon>
        <taxon>Fabaceae</taxon>
        <taxon>Papilionoideae</taxon>
        <taxon>50 kb inversion clade</taxon>
        <taxon>NPAAA clade</taxon>
        <taxon>Hologalegina</taxon>
        <taxon>IRL clade</taxon>
        <taxon>Fabeae</taxon>
        <taxon>Lathyrus</taxon>
    </lineage>
</organism>
<dbReference type="InterPro" id="IPR043502">
    <property type="entry name" value="DNA/RNA_pol_sf"/>
</dbReference>
<dbReference type="Proteomes" id="UP001058974">
    <property type="component" value="Chromosome 3"/>
</dbReference>
<dbReference type="SUPFAM" id="SSF56672">
    <property type="entry name" value="DNA/RNA polymerases"/>
    <property type="match status" value="1"/>
</dbReference>
<evidence type="ECO:0000313" key="2">
    <source>
        <dbReference type="EMBL" id="KAI5430623.1"/>
    </source>
</evidence>
<accession>A0A9D4Y2H7</accession>
<dbReference type="Pfam" id="PF24626">
    <property type="entry name" value="SH3_Tf2-1"/>
    <property type="match status" value="1"/>
</dbReference>
<feature type="domain" description="Integrase catalytic" evidence="1">
    <location>
        <begin position="43"/>
        <end position="228"/>
    </location>
</feature>
<dbReference type="PANTHER" id="PTHR37984">
    <property type="entry name" value="PROTEIN CBG26694"/>
    <property type="match status" value="1"/>
</dbReference>
<dbReference type="Gene3D" id="3.30.420.10">
    <property type="entry name" value="Ribonuclease H-like superfamily/Ribonuclease H"/>
    <property type="match status" value="1"/>
</dbReference>
<dbReference type="EMBL" id="JAMSHJ010000003">
    <property type="protein sequence ID" value="KAI5430623.1"/>
    <property type="molecule type" value="Genomic_DNA"/>
</dbReference>
<sequence>MTTTHREYVLQEFQEVFETPTELPPFRGIHDHQIVLKEGSNPVSLRPYRYPPAQKDIIDGMVRELLDFGEILYKKGKDNVAADALSRASHDEVLQLNVSSISSELWDSLLKSYEHDSALQGLKLQVLSNPALHPHFSVLDNLLYRKQKLVIPNDGQLGISQSLMTAYHPQSDGQSEVLNRCLEHYLRAMTWQRPKEWVNWLPLAEWWYNTTYHSAIQATPYEIVYGQAPPLHLPYYPQSTKVEAVDRSFIVREEMIQKLQGNLVRAQARMKRQADKHRSDREFKEGDWVFLKLQPYRQASAQYRASKKLSPQFYGPYQVLHRVGKVAYILILPSTSRIHPTFHVSLLKPCPDENIPMVSLPKEWGSLDDPKEPFKILKRRSIQRHNRAVTEVLIQWKGEAIK</sequence>
<dbReference type="AlphaFoldDB" id="A0A9D4Y2H7"/>
<dbReference type="InterPro" id="IPR056924">
    <property type="entry name" value="SH3_Tf2-1"/>
</dbReference>
<keyword evidence="3" id="KW-1185">Reference proteome</keyword>
<proteinExistence type="predicted"/>
<dbReference type="InterPro" id="IPR050951">
    <property type="entry name" value="Retrovirus_Pol_polyprotein"/>
</dbReference>
<dbReference type="InterPro" id="IPR012337">
    <property type="entry name" value="RNaseH-like_sf"/>
</dbReference>